<proteinExistence type="predicted"/>
<feature type="non-terminal residue" evidence="2">
    <location>
        <position position="143"/>
    </location>
</feature>
<comment type="caution">
    <text evidence="2">The sequence shown here is derived from an EMBL/GenBank/DDBJ whole genome shotgun (WGS) entry which is preliminary data.</text>
</comment>
<keyword evidence="1" id="KW-0472">Membrane</keyword>
<name>X1DTA0_9ZZZZ</name>
<organism evidence="2">
    <name type="scientific">marine sediment metagenome</name>
    <dbReference type="NCBI Taxonomy" id="412755"/>
    <lineage>
        <taxon>unclassified sequences</taxon>
        <taxon>metagenomes</taxon>
        <taxon>ecological metagenomes</taxon>
    </lineage>
</organism>
<protein>
    <submittedName>
        <fullName evidence="2">Uncharacterized protein</fullName>
    </submittedName>
</protein>
<feature type="transmembrane region" description="Helical" evidence="1">
    <location>
        <begin position="6"/>
        <end position="24"/>
    </location>
</feature>
<evidence type="ECO:0000313" key="2">
    <source>
        <dbReference type="EMBL" id="GAH23382.1"/>
    </source>
</evidence>
<dbReference type="AlphaFoldDB" id="X1DTA0"/>
<keyword evidence="1" id="KW-1133">Transmembrane helix</keyword>
<gene>
    <name evidence="2" type="ORF">S03H2_02053</name>
</gene>
<reference evidence="2" key="1">
    <citation type="journal article" date="2014" name="Front. Microbiol.">
        <title>High frequency of phylogenetically diverse reductive dehalogenase-homologous genes in deep subseafloor sedimentary metagenomes.</title>
        <authorList>
            <person name="Kawai M."/>
            <person name="Futagami T."/>
            <person name="Toyoda A."/>
            <person name="Takaki Y."/>
            <person name="Nishi S."/>
            <person name="Hori S."/>
            <person name="Arai W."/>
            <person name="Tsubouchi T."/>
            <person name="Morono Y."/>
            <person name="Uchiyama I."/>
            <person name="Ito T."/>
            <person name="Fujiyama A."/>
            <person name="Inagaki F."/>
            <person name="Takami H."/>
        </authorList>
    </citation>
    <scope>NUCLEOTIDE SEQUENCE</scope>
    <source>
        <strain evidence="2">Expedition CK06-06</strain>
    </source>
</reference>
<keyword evidence="1" id="KW-0812">Transmembrane</keyword>
<accession>X1DTA0</accession>
<sequence>MFEWIIASFVGSTCISVLAAFLLMRRYSGELQTAIEPQLESMKELVFEVQGALDHAKPQIARTQSIIAQHGTTPRQIKTGERMIAKDLVDQYPEIEALVGAISPRTQEYFTENPDILLEIVTRWGPKIGAILGEKGIEGLLPA</sequence>
<evidence type="ECO:0000256" key="1">
    <source>
        <dbReference type="SAM" id="Phobius"/>
    </source>
</evidence>
<dbReference type="EMBL" id="BARU01000653">
    <property type="protein sequence ID" value="GAH23382.1"/>
    <property type="molecule type" value="Genomic_DNA"/>
</dbReference>